<gene>
    <name evidence="1" type="ORF">GIB67_013025</name>
</gene>
<evidence type="ECO:0000313" key="2">
    <source>
        <dbReference type="Proteomes" id="UP000541444"/>
    </source>
</evidence>
<dbReference type="EMBL" id="JACGCM010001620">
    <property type="protein sequence ID" value="KAF6152578.1"/>
    <property type="molecule type" value="Genomic_DNA"/>
</dbReference>
<proteinExistence type="predicted"/>
<keyword evidence="2" id="KW-1185">Reference proteome</keyword>
<dbReference type="AlphaFoldDB" id="A0A7J7MCW8"/>
<sequence>MRMPQTDRLESNLGWKDVLETLRSERMMKEEEDFDGDLTRCLSVIGTCDGDFRALYACRPPNSVAADIKSMLDDAKSRLEKEKAEFRKRTFKELQRGISSNKPLMNKCEGFLKDDESAKF</sequence>
<comment type="caution">
    <text evidence="1">The sequence shown here is derived from an EMBL/GenBank/DDBJ whole genome shotgun (WGS) entry which is preliminary data.</text>
</comment>
<protein>
    <submittedName>
        <fullName evidence="1">Uncharacterized protein</fullName>
    </submittedName>
</protein>
<dbReference type="Proteomes" id="UP000541444">
    <property type="component" value="Unassembled WGS sequence"/>
</dbReference>
<reference evidence="1 2" key="1">
    <citation type="journal article" date="2020" name="IScience">
        <title>Genome Sequencing of the Endangered Kingdonia uniflora (Circaeasteraceae, Ranunculales) Reveals Potential Mechanisms of Evolutionary Specialization.</title>
        <authorList>
            <person name="Sun Y."/>
            <person name="Deng T."/>
            <person name="Zhang A."/>
            <person name="Moore M.J."/>
            <person name="Landis J.B."/>
            <person name="Lin N."/>
            <person name="Zhang H."/>
            <person name="Zhang X."/>
            <person name="Huang J."/>
            <person name="Zhang X."/>
            <person name="Sun H."/>
            <person name="Wang H."/>
        </authorList>
    </citation>
    <scope>NUCLEOTIDE SEQUENCE [LARGE SCALE GENOMIC DNA]</scope>
    <source>
        <strain evidence="1">TB1705</strain>
        <tissue evidence="1">Leaf</tissue>
    </source>
</reference>
<name>A0A7J7MCW8_9MAGN</name>
<accession>A0A7J7MCW8</accession>
<evidence type="ECO:0000313" key="1">
    <source>
        <dbReference type="EMBL" id="KAF6152578.1"/>
    </source>
</evidence>
<organism evidence="1 2">
    <name type="scientific">Kingdonia uniflora</name>
    <dbReference type="NCBI Taxonomy" id="39325"/>
    <lineage>
        <taxon>Eukaryota</taxon>
        <taxon>Viridiplantae</taxon>
        <taxon>Streptophyta</taxon>
        <taxon>Embryophyta</taxon>
        <taxon>Tracheophyta</taxon>
        <taxon>Spermatophyta</taxon>
        <taxon>Magnoliopsida</taxon>
        <taxon>Ranunculales</taxon>
        <taxon>Circaeasteraceae</taxon>
        <taxon>Kingdonia</taxon>
    </lineage>
</organism>